<comment type="caution">
    <text evidence="15">The sequence shown here is derived from an EMBL/GenBank/DDBJ whole genome shotgun (WGS) entry which is preliminary data.</text>
</comment>
<proteinExistence type="inferred from homology"/>
<keyword evidence="5 12" id="KW-0067">ATP-binding</keyword>
<dbReference type="GO" id="GO:0003677">
    <property type="term" value="F:DNA binding"/>
    <property type="evidence" value="ECO:0007669"/>
    <property type="project" value="UniProtKB-KW"/>
</dbReference>
<evidence type="ECO:0000256" key="2">
    <source>
        <dbReference type="ARBA" id="ARBA00022741"/>
    </source>
</evidence>
<protein>
    <recommendedName>
        <fullName evidence="9">DNA 3'-5' helicase</fullName>
        <ecNumber evidence="9">5.6.2.4</ecNumber>
    </recommendedName>
    <alternativeName>
        <fullName evidence="10">DNA 3'-5' helicase II</fullName>
    </alternativeName>
</protein>
<evidence type="ECO:0000256" key="4">
    <source>
        <dbReference type="ARBA" id="ARBA00022806"/>
    </source>
</evidence>
<dbReference type="EC" id="5.6.2.4" evidence="9"/>
<evidence type="ECO:0000256" key="3">
    <source>
        <dbReference type="ARBA" id="ARBA00022801"/>
    </source>
</evidence>
<feature type="domain" description="UvrD-like helicase ATP-binding" evidence="13">
    <location>
        <begin position="4"/>
        <end position="286"/>
    </location>
</feature>
<evidence type="ECO:0000259" key="14">
    <source>
        <dbReference type="PROSITE" id="PS51217"/>
    </source>
</evidence>
<evidence type="ECO:0000256" key="12">
    <source>
        <dbReference type="PROSITE-ProRule" id="PRU00560"/>
    </source>
</evidence>
<dbReference type="InterPro" id="IPR027417">
    <property type="entry name" value="P-loop_NTPase"/>
</dbReference>
<dbReference type="GO" id="GO:0016787">
    <property type="term" value="F:hydrolase activity"/>
    <property type="evidence" value="ECO:0007669"/>
    <property type="project" value="UniProtKB-UniRule"/>
</dbReference>
<dbReference type="GO" id="GO:0005524">
    <property type="term" value="F:ATP binding"/>
    <property type="evidence" value="ECO:0007669"/>
    <property type="project" value="UniProtKB-UniRule"/>
</dbReference>
<dbReference type="PROSITE" id="PS51217">
    <property type="entry name" value="UVRD_HELICASE_CTER"/>
    <property type="match status" value="1"/>
</dbReference>
<evidence type="ECO:0000256" key="9">
    <source>
        <dbReference type="ARBA" id="ARBA00034808"/>
    </source>
</evidence>
<dbReference type="EMBL" id="NRRY01000095">
    <property type="protein sequence ID" value="MBK1621643.1"/>
    <property type="molecule type" value="Genomic_DNA"/>
</dbReference>
<evidence type="ECO:0000256" key="7">
    <source>
        <dbReference type="ARBA" id="ARBA00023235"/>
    </source>
</evidence>
<comment type="catalytic activity">
    <reaction evidence="8">
        <text>Couples ATP hydrolysis with the unwinding of duplex DNA by translocating in the 3'-5' direction.</text>
        <dbReference type="EC" id="5.6.2.4"/>
    </reaction>
</comment>
<dbReference type="Pfam" id="PF00580">
    <property type="entry name" value="UvrD-helicase"/>
    <property type="match status" value="1"/>
</dbReference>
<reference evidence="15 16" key="1">
    <citation type="journal article" date="2020" name="Microorganisms">
        <title>Osmotic Adaptation and Compatible Solute Biosynthesis of Phototrophic Bacteria as Revealed from Genome Analyses.</title>
        <authorList>
            <person name="Imhoff J.F."/>
            <person name="Rahn T."/>
            <person name="Kunzel S."/>
            <person name="Keller A."/>
            <person name="Neulinger S.C."/>
        </authorList>
    </citation>
    <scope>NUCLEOTIDE SEQUENCE [LARGE SCALE GENOMIC DNA]</scope>
    <source>
        <strain evidence="15 16">DSM 25653</strain>
    </source>
</reference>
<dbReference type="InterPro" id="IPR000212">
    <property type="entry name" value="DNA_helicase_UvrD/REP"/>
</dbReference>
<sequence>MSSARLSPAQTRVVTHVEGALLVVAGPGTGKTRVLTERIRRLLTEVPGHFRVLALTFTNKAANEMRERLTDLGNESQRAFVGTMHSFCLELLSERGKPVGVEALPQVFEQYQDRKEILIEAVKQDPLLADALASEPNSKAVARKLDQWLASISWLKAHPSALEGFDDEIGRRVLEAYDAGLRASGAYDFDDLLLLTCRLLNEYPKIADFYRRLYRFICIDEAQDLNEAQYSVLMALCGDSFRNLMMVGDPKQSIYGFNTSSPEFMWRFREEFEADEIELTENFRSSRAVVDAAKALDSNYQVEGQLPIQGLVEVLTGEDEQEEAELIADKLETLRTLGHEDVEGSIVWERCAVLGRTRFALMAVEAELRARGIPYYKRLTANHENESEVMEDFALALRVMANPKDKLHLSALANRWKTSLPPLTGEPNAIDGIASMAASAGTRRARAVTDALVAIAARTQRLDMSSGVDVIRGYADTLEEEDKRAIYEDAAVFGQEWDQYLRSGPSNRSVGGFMSNKALGATQQAAREGVALLTVHSSKGLEFDVIFVAGMAEGVFPDYRALGKSKEMAEESRNAFVAFTRSKRLLYLSYPRQRKMPWGDTRVQQPSRYLKQCMTKSTCSASWPAPLSLAMHA</sequence>
<dbReference type="RefSeq" id="WP_200251573.1">
    <property type="nucleotide sequence ID" value="NZ_NRRY01000095.1"/>
</dbReference>
<dbReference type="Pfam" id="PF13361">
    <property type="entry name" value="UvrD_C"/>
    <property type="match status" value="2"/>
</dbReference>
<evidence type="ECO:0000259" key="13">
    <source>
        <dbReference type="PROSITE" id="PS51198"/>
    </source>
</evidence>
<dbReference type="PROSITE" id="PS51198">
    <property type="entry name" value="UVRD_HELICASE_ATP_BIND"/>
    <property type="match status" value="1"/>
</dbReference>
<evidence type="ECO:0000256" key="6">
    <source>
        <dbReference type="ARBA" id="ARBA00023125"/>
    </source>
</evidence>
<keyword evidence="16" id="KW-1185">Reference proteome</keyword>
<organism evidence="15 16">
    <name type="scientific">Lamprobacter modestohalophilus</name>
    <dbReference type="NCBI Taxonomy" id="1064514"/>
    <lineage>
        <taxon>Bacteria</taxon>
        <taxon>Pseudomonadati</taxon>
        <taxon>Pseudomonadota</taxon>
        <taxon>Gammaproteobacteria</taxon>
        <taxon>Chromatiales</taxon>
        <taxon>Chromatiaceae</taxon>
        <taxon>Lamprobacter</taxon>
    </lineage>
</organism>
<name>A0A9X1B6L9_9GAMM</name>
<dbReference type="PANTHER" id="PTHR11070">
    <property type="entry name" value="UVRD / RECB / PCRA DNA HELICASE FAMILY MEMBER"/>
    <property type="match status" value="1"/>
</dbReference>
<keyword evidence="6" id="KW-0238">DNA-binding</keyword>
<evidence type="ECO:0000256" key="8">
    <source>
        <dbReference type="ARBA" id="ARBA00034617"/>
    </source>
</evidence>
<dbReference type="InterPro" id="IPR014016">
    <property type="entry name" value="UvrD-like_ATP-bd"/>
</dbReference>
<comment type="catalytic activity">
    <reaction evidence="11">
        <text>ATP + H2O = ADP + phosphate + H(+)</text>
        <dbReference type="Rhea" id="RHEA:13065"/>
        <dbReference type="ChEBI" id="CHEBI:15377"/>
        <dbReference type="ChEBI" id="CHEBI:15378"/>
        <dbReference type="ChEBI" id="CHEBI:30616"/>
        <dbReference type="ChEBI" id="CHEBI:43474"/>
        <dbReference type="ChEBI" id="CHEBI:456216"/>
        <dbReference type="EC" id="5.6.2.4"/>
    </reaction>
</comment>
<dbReference type="AlphaFoldDB" id="A0A9X1B6L9"/>
<feature type="binding site" evidence="12">
    <location>
        <begin position="25"/>
        <end position="32"/>
    </location>
    <ligand>
        <name>ATP</name>
        <dbReference type="ChEBI" id="CHEBI:30616"/>
    </ligand>
</feature>
<evidence type="ECO:0000256" key="5">
    <source>
        <dbReference type="ARBA" id="ARBA00022840"/>
    </source>
</evidence>
<evidence type="ECO:0000313" key="16">
    <source>
        <dbReference type="Proteomes" id="UP001138768"/>
    </source>
</evidence>
<dbReference type="Gene3D" id="1.10.10.160">
    <property type="match status" value="1"/>
</dbReference>
<dbReference type="Gene3D" id="1.10.486.10">
    <property type="entry name" value="PCRA, domain 4"/>
    <property type="match status" value="1"/>
</dbReference>
<dbReference type="GO" id="GO:0000725">
    <property type="term" value="P:recombinational repair"/>
    <property type="evidence" value="ECO:0007669"/>
    <property type="project" value="TreeGrafter"/>
</dbReference>
<comment type="similarity">
    <text evidence="1">Belongs to the helicase family. UvrD subfamily.</text>
</comment>
<keyword evidence="7" id="KW-0413">Isomerase</keyword>
<evidence type="ECO:0000256" key="11">
    <source>
        <dbReference type="ARBA" id="ARBA00048988"/>
    </source>
</evidence>
<gene>
    <name evidence="15" type="ORF">CKO42_25265</name>
</gene>
<dbReference type="InterPro" id="IPR013986">
    <property type="entry name" value="DExx_box_DNA_helicase_dom_sf"/>
</dbReference>
<keyword evidence="3 12" id="KW-0378">Hydrolase</keyword>
<evidence type="ECO:0000256" key="1">
    <source>
        <dbReference type="ARBA" id="ARBA00009922"/>
    </source>
</evidence>
<dbReference type="CDD" id="cd17932">
    <property type="entry name" value="DEXQc_UvrD"/>
    <property type="match status" value="1"/>
</dbReference>
<dbReference type="InterPro" id="IPR014017">
    <property type="entry name" value="DNA_helicase_UvrD-like_C"/>
</dbReference>
<evidence type="ECO:0000313" key="15">
    <source>
        <dbReference type="EMBL" id="MBK1621643.1"/>
    </source>
</evidence>
<dbReference type="Proteomes" id="UP001138768">
    <property type="component" value="Unassembled WGS sequence"/>
</dbReference>
<keyword evidence="4 12" id="KW-0347">Helicase</keyword>
<dbReference type="PANTHER" id="PTHR11070:SF2">
    <property type="entry name" value="ATP-DEPENDENT DNA HELICASE SRS2"/>
    <property type="match status" value="1"/>
</dbReference>
<feature type="domain" description="UvrD-like helicase C-terminal" evidence="14">
    <location>
        <begin position="275"/>
        <end position="540"/>
    </location>
</feature>
<dbReference type="SUPFAM" id="SSF52540">
    <property type="entry name" value="P-loop containing nucleoside triphosphate hydrolases"/>
    <property type="match status" value="1"/>
</dbReference>
<keyword evidence="2 12" id="KW-0547">Nucleotide-binding</keyword>
<dbReference type="Gene3D" id="3.40.50.300">
    <property type="entry name" value="P-loop containing nucleotide triphosphate hydrolases"/>
    <property type="match status" value="2"/>
</dbReference>
<evidence type="ECO:0000256" key="10">
    <source>
        <dbReference type="ARBA" id="ARBA00034923"/>
    </source>
</evidence>
<dbReference type="GO" id="GO:0043138">
    <property type="term" value="F:3'-5' DNA helicase activity"/>
    <property type="evidence" value="ECO:0007669"/>
    <property type="project" value="UniProtKB-EC"/>
</dbReference>
<accession>A0A9X1B6L9</accession>